<evidence type="ECO:0000256" key="3">
    <source>
        <dbReference type="ARBA" id="ARBA00022475"/>
    </source>
</evidence>
<reference evidence="9 10" key="1">
    <citation type="submission" date="2014-12" db="EMBL/GenBank/DDBJ databases">
        <title>Partial genome sequence of Streptococcus constellatus KCOM 1650 (= ChDC B144).</title>
        <authorList>
            <person name="Kook J.-K."/>
            <person name="Park S.-N."/>
            <person name="Lim Y.K."/>
            <person name="Jo E."/>
        </authorList>
    </citation>
    <scope>NUCLEOTIDE SEQUENCE [LARGE SCALE GENOMIC DNA]</scope>
    <source>
        <strain evidence="9 10">KCOM 1650</strain>
    </source>
</reference>
<evidence type="ECO:0000256" key="2">
    <source>
        <dbReference type="ARBA" id="ARBA00010792"/>
    </source>
</evidence>
<comment type="caution">
    <text evidence="9">The sequence shown here is derived from an EMBL/GenBank/DDBJ whole genome shotgun (WGS) entry which is preliminary data.</text>
</comment>
<dbReference type="AlphaFoldDB" id="A0A0C1HL45"/>
<comment type="subcellular location">
    <subcellularLocation>
        <location evidence="1 7">Cell membrane</location>
        <topology evidence="1 7">Multi-pass membrane protein</topology>
    </subcellularLocation>
</comment>
<evidence type="ECO:0000259" key="8">
    <source>
        <dbReference type="Pfam" id="PF09335"/>
    </source>
</evidence>
<organism evidence="9 10">
    <name type="scientific">Streptococcus constellatus</name>
    <dbReference type="NCBI Taxonomy" id="76860"/>
    <lineage>
        <taxon>Bacteria</taxon>
        <taxon>Bacillati</taxon>
        <taxon>Bacillota</taxon>
        <taxon>Bacilli</taxon>
        <taxon>Lactobacillales</taxon>
        <taxon>Streptococcaceae</taxon>
        <taxon>Streptococcus</taxon>
        <taxon>Streptococcus anginosus group</taxon>
    </lineage>
</organism>
<evidence type="ECO:0000313" key="9">
    <source>
        <dbReference type="EMBL" id="KIC78014.1"/>
    </source>
</evidence>
<feature type="transmembrane region" description="Helical" evidence="7">
    <location>
        <begin position="65"/>
        <end position="88"/>
    </location>
</feature>
<evidence type="ECO:0000256" key="4">
    <source>
        <dbReference type="ARBA" id="ARBA00022692"/>
    </source>
</evidence>
<dbReference type="GeneID" id="93848289"/>
<proteinExistence type="inferred from homology"/>
<protein>
    <submittedName>
        <fullName evidence="9">Cytochrome O ubiquinol oxidase</fullName>
    </submittedName>
</protein>
<evidence type="ECO:0000256" key="6">
    <source>
        <dbReference type="ARBA" id="ARBA00023136"/>
    </source>
</evidence>
<keyword evidence="6 7" id="KW-0472">Membrane</keyword>
<feature type="transmembrane region" description="Helical" evidence="7">
    <location>
        <begin position="21"/>
        <end position="45"/>
    </location>
</feature>
<dbReference type="eggNOG" id="COG0586">
    <property type="taxonomic scope" value="Bacteria"/>
</dbReference>
<evidence type="ECO:0000256" key="5">
    <source>
        <dbReference type="ARBA" id="ARBA00022989"/>
    </source>
</evidence>
<dbReference type="STRING" id="862969.SCI_0327"/>
<accession>A0A0C1HL45</accession>
<evidence type="ECO:0000256" key="7">
    <source>
        <dbReference type="RuleBase" id="RU367016"/>
    </source>
</evidence>
<feature type="domain" description="VTT" evidence="8">
    <location>
        <begin position="45"/>
        <end position="173"/>
    </location>
</feature>
<dbReference type="EMBL" id="JWIY01000001">
    <property type="protein sequence ID" value="KIC78014.1"/>
    <property type="molecule type" value="Genomic_DNA"/>
</dbReference>
<comment type="similarity">
    <text evidence="2 7">Belongs to the DedA family.</text>
</comment>
<gene>
    <name evidence="9" type="ORF">RN79_00100</name>
</gene>
<keyword evidence="4 7" id="KW-0812">Transmembrane</keyword>
<feature type="transmembrane region" description="Helical" evidence="7">
    <location>
        <begin position="187"/>
        <end position="209"/>
    </location>
</feature>
<dbReference type="InterPro" id="IPR032816">
    <property type="entry name" value="VTT_dom"/>
</dbReference>
<dbReference type="OrthoDB" id="9813426at2"/>
<dbReference type="GO" id="GO:0005886">
    <property type="term" value="C:plasma membrane"/>
    <property type="evidence" value="ECO:0007669"/>
    <property type="project" value="UniProtKB-SubCell"/>
</dbReference>
<dbReference type="RefSeq" id="WP_006269362.1">
    <property type="nucleotide sequence ID" value="NZ_CAJPUH010000025.1"/>
</dbReference>
<dbReference type="Pfam" id="PF09335">
    <property type="entry name" value="VTT_dom"/>
    <property type="match status" value="1"/>
</dbReference>
<evidence type="ECO:0000256" key="1">
    <source>
        <dbReference type="ARBA" id="ARBA00004651"/>
    </source>
</evidence>
<evidence type="ECO:0000313" key="10">
    <source>
        <dbReference type="Proteomes" id="UP000031339"/>
    </source>
</evidence>
<dbReference type="PANTHER" id="PTHR30353:SF0">
    <property type="entry name" value="TRANSMEMBRANE PROTEIN"/>
    <property type="match status" value="1"/>
</dbReference>
<keyword evidence="3 7" id="KW-1003">Cell membrane</keyword>
<dbReference type="Proteomes" id="UP000031339">
    <property type="component" value="Unassembled WGS sequence"/>
</dbReference>
<feature type="transmembrane region" description="Helical" evidence="7">
    <location>
        <begin position="157"/>
        <end position="175"/>
    </location>
</feature>
<keyword evidence="5 7" id="KW-1133">Transmembrane helix</keyword>
<dbReference type="InterPro" id="IPR032818">
    <property type="entry name" value="DedA-like"/>
</dbReference>
<dbReference type="PANTHER" id="PTHR30353">
    <property type="entry name" value="INNER MEMBRANE PROTEIN DEDA-RELATED"/>
    <property type="match status" value="1"/>
</dbReference>
<name>A0A0C1HL45_STRCV</name>
<sequence>MFIIDFILHIDEHIYNIANAVGGWTYLILFLVIFIETAAVVFPFLPGDSLLFAAGALSANPEMHFNVLLFMLLFFVGAFVGDTCNFFIGRTLGYRFVHYKFFSKLIKEENIKEAEVYFEKHGSSSIILGRYIPIIRTFVPFVAGISQFPIHSFLKRTFLAALSWSLIATGAGYLFGNIPFVKTHFSAIIFGIVIVTLLPTVISVIRSAMIKKRNNQMKR</sequence>